<proteinExistence type="predicted"/>
<name>M1M6C4_9PROT</name>
<protein>
    <submittedName>
        <fullName evidence="1">Mth938-like protein</fullName>
    </submittedName>
</protein>
<evidence type="ECO:0000313" key="2">
    <source>
        <dbReference type="Proteomes" id="UP000011686"/>
    </source>
</evidence>
<dbReference type="InterPro" id="IPR007523">
    <property type="entry name" value="NDUFAF3/AAMDC"/>
</dbReference>
<dbReference type="Gene3D" id="3.40.1230.10">
    <property type="entry name" value="MTH938-like"/>
    <property type="match status" value="1"/>
</dbReference>
<reference evidence="1 2" key="1">
    <citation type="journal article" date="2013" name="Genome Biol. Evol.">
        <title>Genome evolution and phylogenomic analysis of candidatus kinetoplastibacterium, the betaproteobacterial endosymbionts of strigomonas and angomonas.</title>
        <authorList>
            <person name="Alves J.M."/>
            <person name="Serrano M.G."/>
            <person name="Maia da Silva F."/>
            <person name="Voegtly L.J."/>
            <person name="Matveyev A.V."/>
            <person name="Teixeira M.M."/>
            <person name="Camargo E.P."/>
            <person name="Buck G.A."/>
        </authorList>
    </citation>
    <scope>NUCLEOTIDE SEQUENCE [LARGE SCALE GENOMIC DNA]</scope>
    <source>
        <strain evidence="1 2">TCC036E</strain>
    </source>
</reference>
<sequence length="145" mass="16763">MKLYLENIESVNIIDSYGNGFITVNKEKYIGSIFFGKKGNVRNWEINKHIDITSEKIMLLLNSFCNDVDKQKKVEINHNEYLPEFLLIGTGNSYEIIDNDVLLPLYKMGISVEIMNTRSAIYTYNMSILNNRDVIFAAIPMRDNI</sequence>
<dbReference type="CDD" id="cd00248">
    <property type="entry name" value="Mth938-like"/>
    <property type="match status" value="1"/>
</dbReference>
<organism evidence="1 2">
    <name type="scientific">Candidatus Kinetoplastidibacterium crithidiae TCC036E</name>
    <dbReference type="NCBI Taxonomy" id="1208918"/>
    <lineage>
        <taxon>Bacteria</taxon>
        <taxon>Pseudomonadati</taxon>
        <taxon>Pseudomonadota</taxon>
        <taxon>Betaproteobacteria</taxon>
        <taxon>Candidatus Kinetoplastidibacterium</taxon>
    </lineage>
</organism>
<dbReference type="PANTHER" id="PTHR21192:SF2">
    <property type="entry name" value="NADH DEHYDROGENASE [UBIQUINONE] 1 ALPHA SUBCOMPLEX ASSEMBLY FACTOR 3"/>
    <property type="match status" value="1"/>
</dbReference>
<dbReference type="InterPro" id="IPR036748">
    <property type="entry name" value="MTH938-like_sf"/>
</dbReference>
<dbReference type="PANTHER" id="PTHR21192">
    <property type="entry name" value="NUCLEAR PROTEIN E3-3"/>
    <property type="match status" value="1"/>
</dbReference>
<dbReference type="Pfam" id="PF04430">
    <property type="entry name" value="DUF498"/>
    <property type="match status" value="1"/>
</dbReference>
<dbReference type="RefSeq" id="WP_015238508.1">
    <property type="nucleotide sequence ID" value="NC_020283.1"/>
</dbReference>
<dbReference type="STRING" id="1208918.CDEE_0641"/>
<dbReference type="AlphaFoldDB" id="M1M6C4"/>
<evidence type="ECO:0000313" key="1">
    <source>
        <dbReference type="EMBL" id="AGF47655.1"/>
    </source>
</evidence>
<accession>M1M6C4</accession>
<keyword evidence="2" id="KW-1185">Reference proteome</keyword>
<dbReference type="KEGG" id="kct:CDEE_0641"/>
<dbReference type="EMBL" id="CP003804">
    <property type="protein sequence ID" value="AGF47655.1"/>
    <property type="molecule type" value="Genomic_DNA"/>
</dbReference>
<dbReference type="SUPFAM" id="SSF64076">
    <property type="entry name" value="MTH938-like"/>
    <property type="match status" value="1"/>
</dbReference>
<dbReference type="eggNOG" id="COG3737">
    <property type="taxonomic scope" value="Bacteria"/>
</dbReference>
<dbReference type="HOGENOM" id="CLU_074390_2_1_4"/>
<gene>
    <name evidence="1" type="ORF">CDEE_0641</name>
</gene>
<dbReference type="Proteomes" id="UP000011686">
    <property type="component" value="Chromosome"/>
</dbReference>
<dbReference type="PATRIC" id="fig|1208918.3.peg.355"/>